<feature type="domain" description="HTH lysR-type" evidence="1">
    <location>
        <begin position="1"/>
        <end position="21"/>
    </location>
</feature>
<name>H0I1V6_9HYPH</name>
<dbReference type="EMBL" id="AHAM01000292">
    <property type="protein sequence ID" value="EHK53001.1"/>
    <property type="molecule type" value="Genomic_DNA"/>
</dbReference>
<accession>H0I1V6</accession>
<dbReference type="RefSeq" id="WP_008840013.1">
    <property type="nucleotide sequence ID" value="NZ_AHAM01000292.1"/>
</dbReference>
<keyword evidence="3" id="KW-1185">Reference proteome</keyword>
<reference evidence="2 3" key="1">
    <citation type="journal article" date="2012" name="J. Bacteriol.">
        <title>Draft Genome Sequence of Mesorhizobium alhagi CCNWXJ12-2T, a Novel Salt-Resistant Species Isolated from the Desert of Northwestern China.</title>
        <authorList>
            <person name="Zhou M."/>
            <person name="Chen W."/>
            <person name="Chen H."/>
            <person name="Wei G."/>
        </authorList>
    </citation>
    <scope>NUCLEOTIDE SEQUENCE [LARGE SCALE GENOMIC DNA]</scope>
    <source>
        <strain evidence="2 3">CCNWXJ12-2</strain>
    </source>
</reference>
<evidence type="ECO:0000313" key="2">
    <source>
        <dbReference type="EMBL" id="EHK53001.1"/>
    </source>
</evidence>
<dbReference type="PROSITE" id="PS50931">
    <property type="entry name" value="HTH_LYSR"/>
    <property type="match status" value="1"/>
</dbReference>
<dbReference type="AlphaFoldDB" id="H0I1V6"/>
<gene>
    <name evidence="2" type="ORF">MAXJ12_32239</name>
</gene>
<dbReference type="GO" id="GO:0003700">
    <property type="term" value="F:DNA-binding transcription factor activity"/>
    <property type="evidence" value="ECO:0007669"/>
    <property type="project" value="InterPro"/>
</dbReference>
<evidence type="ECO:0000313" key="3">
    <source>
        <dbReference type="Proteomes" id="UP000003250"/>
    </source>
</evidence>
<dbReference type="Proteomes" id="UP000003250">
    <property type="component" value="Unassembled WGS sequence"/>
</dbReference>
<organism evidence="2 3">
    <name type="scientific">Mesorhizobium alhagi CCNWXJ12-2</name>
    <dbReference type="NCBI Taxonomy" id="1107882"/>
    <lineage>
        <taxon>Bacteria</taxon>
        <taxon>Pseudomonadati</taxon>
        <taxon>Pseudomonadota</taxon>
        <taxon>Alphaproteobacteria</taxon>
        <taxon>Hyphomicrobiales</taxon>
        <taxon>Phyllobacteriaceae</taxon>
        <taxon>Allomesorhizobium</taxon>
    </lineage>
</organism>
<sequence>MDIADLRTFVEVADAGGVSAAGYEDRSAGSGDPKTKG</sequence>
<protein>
    <recommendedName>
        <fullName evidence="1">HTH lysR-type domain-containing protein</fullName>
    </recommendedName>
</protein>
<proteinExistence type="predicted"/>
<evidence type="ECO:0000259" key="1">
    <source>
        <dbReference type="PROSITE" id="PS50931"/>
    </source>
</evidence>
<dbReference type="InterPro" id="IPR000847">
    <property type="entry name" value="LysR_HTH_N"/>
</dbReference>
<dbReference type="PATRIC" id="fig|1107882.3.peg.6234"/>